<dbReference type="CDD" id="cd02440">
    <property type="entry name" value="AdoMet_MTases"/>
    <property type="match status" value="1"/>
</dbReference>
<keyword evidence="2" id="KW-0489">Methyltransferase</keyword>
<proteinExistence type="predicted"/>
<dbReference type="SUPFAM" id="SSF53335">
    <property type="entry name" value="S-adenosyl-L-methionine-dependent methyltransferases"/>
    <property type="match status" value="1"/>
</dbReference>
<dbReference type="RefSeq" id="XP_018060909.1">
    <property type="nucleotide sequence ID" value="XM_018217985.1"/>
</dbReference>
<dbReference type="PANTHER" id="PTHR43591:SF24">
    <property type="entry name" value="2-METHOXY-6-POLYPRENYL-1,4-BENZOQUINOL METHYLASE, MITOCHONDRIAL"/>
    <property type="match status" value="1"/>
</dbReference>
<gene>
    <name evidence="2" type="ORF">LY89DRAFT_712519</name>
</gene>
<dbReference type="KEGG" id="psco:LY89DRAFT_712519"/>
<accession>A0A132B3Q3</accession>
<evidence type="ECO:0000313" key="2">
    <source>
        <dbReference type="EMBL" id="KUJ06554.1"/>
    </source>
</evidence>
<dbReference type="Gene3D" id="3.40.50.150">
    <property type="entry name" value="Vaccinia Virus protein VP39"/>
    <property type="match status" value="1"/>
</dbReference>
<dbReference type="AlphaFoldDB" id="A0A132B3Q3"/>
<keyword evidence="3" id="KW-1185">Reference proteome</keyword>
<dbReference type="GO" id="GO:0008168">
    <property type="term" value="F:methyltransferase activity"/>
    <property type="evidence" value="ECO:0007669"/>
    <property type="project" value="UniProtKB-KW"/>
</dbReference>
<sequence>MSKDSVYVSDHSASVLATHSWRTARNSIPYLIPHLKSNFKILDIGCGPGTITTDLAKLVPEGHVTGVEYKPEPLENARALAAEQGVTNIDFQVADIHNLPFENGSFDVVHVHQVLQHIRDPVEGLREMKRVAKKGGIVACRESADMTWYPQSEGLTKWKQLYMRVAKARGSNPHPGSRIHVWAKEAGFKAEDVKCSVGTWLYASKDEIEYWSGIWPKRTLESSFRDFAIEGGHCKQEDLRDIADAWRQWGQDEDAWFTVLHGETICKV</sequence>
<dbReference type="GeneID" id="28827711"/>
<dbReference type="PANTHER" id="PTHR43591">
    <property type="entry name" value="METHYLTRANSFERASE"/>
    <property type="match status" value="1"/>
</dbReference>
<dbReference type="Proteomes" id="UP000070700">
    <property type="component" value="Unassembled WGS sequence"/>
</dbReference>
<dbReference type="InParanoid" id="A0A132B3Q3"/>
<organism evidence="2 3">
    <name type="scientific">Mollisia scopiformis</name>
    <name type="common">Conifer needle endophyte fungus</name>
    <name type="synonym">Phialocephala scopiformis</name>
    <dbReference type="NCBI Taxonomy" id="149040"/>
    <lineage>
        <taxon>Eukaryota</taxon>
        <taxon>Fungi</taxon>
        <taxon>Dikarya</taxon>
        <taxon>Ascomycota</taxon>
        <taxon>Pezizomycotina</taxon>
        <taxon>Leotiomycetes</taxon>
        <taxon>Helotiales</taxon>
        <taxon>Mollisiaceae</taxon>
        <taxon>Mollisia</taxon>
    </lineage>
</organism>
<name>A0A132B3Q3_MOLSC</name>
<evidence type="ECO:0000259" key="1">
    <source>
        <dbReference type="Pfam" id="PF13847"/>
    </source>
</evidence>
<feature type="domain" description="Methyltransferase" evidence="1">
    <location>
        <begin position="36"/>
        <end position="166"/>
    </location>
</feature>
<evidence type="ECO:0000313" key="3">
    <source>
        <dbReference type="Proteomes" id="UP000070700"/>
    </source>
</evidence>
<reference evidence="2 3" key="1">
    <citation type="submission" date="2015-10" db="EMBL/GenBank/DDBJ databases">
        <title>Full genome of DAOMC 229536 Phialocephala scopiformis, a fungal endophyte of spruce producing the potent anti-insectan compound rugulosin.</title>
        <authorList>
            <consortium name="DOE Joint Genome Institute"/>
            <person name="Walker A.K."/>
            <person name="Frasz S.L."/>
            <person name="Seifert K.A."/>
            <person name="Miller J.D."/>
            <person name="Mondo S.J."/>
            <person name="Labutti K."/>
            <person name="Lipzen A."/>
            <person name="Dockter R."/>
            <person name="Kennedy M."/>
            <person name="Grigoriev I.V."/>
            <person name="Spatafora J.W."/>
        </authorList>
    </citation>
    <scope>NUCLEOTIDE SEQUENCE [LARGE SCALE GENOMIC DNA]</scope>
    <source>
        <strain evidence="2 3">CBS 120377</strain>
    </source>
</reference>
<dbReference type="Pfam" id="PF13847">
    <property type="entry name" value="Methyltransf_31"/>
    <property type="match status" value="1"/>
</dbReference>
<dbReference type="OrthoDB" id="10017101at2759"/>
<dbReference type="InterPro" id="IPR025714">
    <property type="entry name" value="Methyltranfer_dom"/>
</dbReference>
<dbReference type="GO" id="GO:0032259">
    <property type="term" value="P:methylation"/>
    <property type="evidence" value="ECO:0007669"/>
    <property type="project" value="UniProtKB-KW"/>
</dbReference>
<protein>
    <submittedName>
        <fullName evidence="2">UbiE/COQ5 methyltransferase</fullName>
    </submittedName>
</protein>
<dbReference type="EMBL" id="KQ947445">
    <property type="protein sequence ID" value="KUJ06554.1"/>
    <property type="molecule type" value="Genomic_DNA"/>
</dbReference>
<keyword evidence="2" id="KW-0808">Transferase</keyword>
<dbReference type="InterPro" id="IPR029063">
    <property type="entry name" value="SAM-dependent_MTases_sf"/>
</dbReference>